<evidence type="ECO:0000259" key="5">
    <source>
        <dbReference type="PROSITE" id="PS50893"/>
    </source>
</evidence>
<evidence type="ECO:0000313" key="6">
    <source>
        <dbReference type="EMBL" id="AZK46518.1"/>
    </source>
</evidence>
<feature type="domain" description="ABC transporter" evidence="5">
    <location>
        <begin position="7"/>
        <end position="234"/>
    </location>
</feature>
<sequence>MDKDIILRTLNLTKDYNGQKVLKEISLTIEKGEIFGLIGENGAGKSTLMRIIAGSSRATTGEMVIMGATQNRHSHSRKQMGVMIEQPSCYGDMTAADNLEIIRLAKKIDNKSVVGETLKIVGLDDVGSKRVRKFSLGMRQRLGLAMALISSPKFLILDEPINGLDPKGIIDMRDLIRKLNRERGITFLISSHILTELHQVATRYGIMHQGKLIALHSAEEMERQCKPFIKIKHEDNMLEIVDFLKSKGLTQVTVENDEITISDISNVPKELLSMLVRMNYQITEYYRQQESIEDYFVRLTQDAAGGNNV</sequence>
<keyword evidence="4 6" id="KW-0067">ATP-binding</keyword>
<proteinExistence type="inferred from homology"/>
<name>A0A3S8RU91_9BACL</name>
<dbReference type="Gene3D" id="3.40.50.300">
    <property type="entry name" value="P-loop containing nucleotide triphosphate hydrolases"/>
    <property type="match status" value="1"/>
</dbReference>
<dbReference type="KEGG" id="plen:EIM92_10430"/>
<dbReference type="PANTHER" id="PTHR43335">
    <property type="entry name" value="ABC TRANSPORTER, ATP-BINDING PROTEIN"/>
    <property type="match status" value="1"/>
</dbReference>
<dbReference type="OrthoDB" id="9804819at2"/>
<evidence type="ECO:0000256" key="3">
    <source>
        <dbReference type="ARBA" id="ARBA00022741"/>
    </source>
</evidence>
<comment type="similarity">
    <text evidence="1">Belongs to the ABC transporter superfamily.</text>
</comment>
<keyword evidence="2" id="KW-0813">Transport</keyword>
<evidence type="ECO:0000256" key="4">
    <source>
        <dbReference type="ARBA" id="ARBA00022840"/>
    </source>
</evidence>
<dbReference type="PROSITE" id="PS00211">
    <property type="entry name" value="ABC_TRANSPORTER_1"/>
    <property type="match status" value="1"/>
</dbReference>
<dbReference type="Proteomes" id="UP000273145">
    <property type="component" value="Chromosome"/>
</dbReference>
<dbReference type="GO" id="GO:0005524">
    <property type="term" value="F:ATP binding"/>
    <property type="evidence" value="ECO:0007669"/>
    <property type="project" value="UniProtKB-KW"/>
</dbReference>
<evidence type="ECO:0000313" key="7">
    <source>
        <dbReference type="Proteomes" id="UP000273145"/>
    </source>
</evidence>
<dbReference type="InterPro" id="IPR003593">
    <property type="entry name" value="AAA+_ATPase"/>
</dbReference>
<dbReference type="Pfam" id="PF00005">
    <property type="entry name" value="ABC_tran"/>
    <property type="match status" value="1"/>
</dbReference>
<gene>
    <name evidence="6" type="ORF">EIM92_10430</name>
</gene>
<dbReference type="SMART" id="SM00382">
    <property type="entry name" value="AAA"/>
    <property type="match status" value="1"/>
</dbReference>
<dbReference type="SUPFAM" id="SSF52540">
    <property type="entry name" value="P-loop containing nucleoside triphosphate hydrolases"/>
    <property type="match status" value="1"/>
</dbReference>
<reference evidence="6 7" key="1">
    <citation type="submission" date="2018-11" db="EMBL/GenBank/DDBJ databases">
        <title>Genome sequencing of Paenibacillus lentus DSM25539(T).</title>
        <authorList>
            <person name="Kook J.-K."/>
            <person name="Park S.-N."/>
            <person name="Lim Y.K."/>
        </authorList>
    </citation>
    <scope>NUCLEOTIDE SEQUENCE [LARGE SCALE GENOMIC DNA]</scope>
    <source>
        <strain evidence="6 7">DSM 25539</strain>
    </source>
</reference>
<dbReference type="AlphaFoldDB" id="A0A3S8RU91"/>
<dbReference type="EMBL" id="CP034248">
    <property type="protein sequence ID" value="AZK46518.1"/>
    <property type="molecule type" value="Genomic_DNA"/>
</dbReference>
<dbReference type="InterPro" id="IPR003439">
    <property type="entry name" value="ABC_transporter-like_ATP-bd"/>
</dbReference>
<dbReference type="InterPro" id="IPR017871">
    <property type="entry name" value="ABC_transporter-like_CS"/>
</dbReference>
<accession>A0A3S8RU91</accession>
<evidence type="ECO:0000256" key="1">
    <source>
        <dbReference type="ARBA" id="ARBA00005417"/>
    </source>
</evidence>
<dbReference type="InterPro" id="IPR027417">
    <property type="entry name" value="P-loop_NTPase"/>
</dbReference>
<dbReference type="GO" id="GO:0016887">
    <property type="term" value="F:ATP hydrolysis activity"/>
    <property type="evidence" value="ECO:0007669"/>
    <property type="project" value="InterPro"/>
</dbReference>
<protein>
    <submittedName>
        <fullName evidence="6">ATP-binding cassette domain-containing protein</fullName>
    </submittedName>
</protein>
<organism evidence="6 7">
    <name type="scientific">Paenibacillus lentus</name>
    <dbReference type="NCBI Taxonomy" id="1338368"/>
    <lineage>
        <taxon>Bacteria</taxon>
        <taxon>Bacillati</taxon>
        <taxon>Bacillota</taxon>
        <taxon>Bacilli</taxon>
        <taxon>Bacillales</taxon>
        <taxon>Paenibacillaceae</taxon>
        <taxon>Paenibacillus</taxon>
    </lineage>
</organism>
<dbReference type="PROSITE" id="PS50893">
    <property type="entry name" value="ABC_TRANSPORTER_2"/>
    <property type="match status" value="1"/>
</dbReference>
<evidence type="ECO:0000256" key="2">
    <source>
        <dbReference type="ARBA" id="ARBA00022448"/>
    </source>
</evidence>
<dbReference type="RefSeq" id="WP_125082574.1">
    <property type="nucleotide sequence ID" value="NZ_CP034248.1"/>
</dbReference>
<keyword evidence="3" id="KW-0547">Nucleotide-binding</keyword>
<dbReference type="PANTHER" id="PTHR43335:SF8">
    <property type="entry name" value="ABC TRANSPORTER, ATP-BINDING PROTEIN"/>
    <property type="match status" value="1"/>
</dbReference>
<keyword evidence="7" id="KW-1185">Reference proteome</keyword>